<dbReference type="Proteomes" id="UP000292003">
    <property type="component" value="Unassembled WGS sequence"/>
</dbReference>
<dbReference type="RefSeq" id="WP_130477943.1">
    <property type="nucleotide sequence ID" value="NZ_SFCC01000013.1"/>
</dbReference>
<protein>
    <submittedName>
        <fullName evidence="2">Uncharacterized protein</fullName>
    </submittedName>
</protein>
<reference evidence="2 3" key="1">
    <citation type="submission" date="2019-02" db="EMBL/GenBank/DDBJ databases">
        <title>Draft genome sequence of Amycolatopsis sp. 8-3EHSu isolated from roots of Suaeda maritima.</title>
        <authorList>
            <person name="Duangmal K."/>
            <person name="Chantavorakit T."/>
        </authorList>
    </citation>
    <scope>NUCLEOTIDE SEQUENCE [LARGE SCALE GENOMIC DNA]</scope>
    <source>
        <strain evidence="2 3">8-3EHSu</strain>
    </source>
</reference>
<organism evidence="2 3">
    <name type="scientific">Amycolatopsis suaedae</name>
    <dbReference type="NCBI Taxonomy" id="2510978"/>
    <lineage>
        <taxon>Bacteria</taxon>
        <taxon>Bacillati</taxon>
        <taxon>Actinomycetota</taxon>
        <taxon>Actinomycetes</taxon>
        <taxon>Pseudonocardiales</taxon>
        <taxon>Pseudonocardiaceae</taxon>
        <taxon>Amycolatopsis</taxon>
    </lineage>
</organism>
<comment type="caution">
    <text evidence="2">The sequence shown here is derived from an EMBL/GenBank/DDBJ whole genome shotgun (WGS) entry which is preliminary data.</text>
</comment>
<sequence length="66" mass="7433">MTEDDRETSTEIPAEQRWPRPAAVSDYLPPVSTHPQLGAGVVWSEVVARIEADHRERLARRTPRAA</sequence>
<dbReference type="AlphaFoldDB" id="A0A4Q7J2J5"/>
<keyword evidence="3" id="KW-1185">Reference proteome</keyword>
<feature type="region of interest" description="Disordered" evidence="1">
    <location>
        <begin position="1"/>
        <end position="35"/>
    </location>
</feature>
<dbReference type="OrthoDB" id="3637588at2"/>
<gene>
    <name evidence="2" type="ORF">EWH70_24910</name>
</gene>
<evidence type="ECO:0000313" key="3">
    <source>
        <dbReference type="Proteomes" id="UP000292003"/>
    </source>
</evidence>
<evidence type="ECO:0000256" key="1">
    <source>
        <dbReference type="SAM" id="MobiDB-lite"/>
    </source>
</evidence>
<dbReference type="EMBL" id="SFCC01000013">
    <property type="protein sequence ID" value="RZQ61129.1"/>
    <property type="molecule type" value="Genomic_DNA"/>
</dbReference>
<name>A0A4Q7J2J5_9PSEU</name>
<proteinExistence type="predicted"/>
<evidence type="ECO:0000313" key="2">
    <source>
        <dbReference type="EMBL" id="RZQ61129.1"/>
    </source>
</evidence>
<accession>A0A4Q7J2J5</accession>